<dbReference type="InterPro" id="IPR036691">
    <property type="entry name" value="Endo/exonu/phosph_ase_sf"/>
</dbReference>
<dbReference type="EMBL" id="BGPR01000013">
    <property type="protein sequence ID" value="GBL77803.1"/>
    <property type="molecule type" value="Genomic_DNA"/>
</dbReference>
<comment type="caution">
    <text evidence="1">The sequence shown here is derived from an EMBL/GenBank/DDBJ whole genome shotgun (WGS) entry which is preliminary data.</text>
</comment>
<keyword evidence="2" id="KW-1185">Reference proteome</keyword>
<dbReference type="AlphaFoldDB" id="A0A4Y2AD65"/>
<dbReference type="Proteomes" id="UP000499080">
    <property type="component" value="Unassembled WGS sequence"/>
</dbReference>
<name>A0A4Y2AD65_ARAVE</name>
<protein>
    <recommendedName>
        <fullName evidence="3">Endonuclease/exonuclease/phosphatase domain-containing protein</fullName>
    </recommendedName>
</protein>
<organism evidence="1 2">
    <name type="scientific">Araneus ventricosus</name>
    <name type="common">Orbweaver spider</name>
    <name type="synonym">Epeira ventricosa</name>
    <dbReference type="NCBI Taxonomy" id="182803"/>
    <lineage>
        <taxon>Eukaryota</taxon>
        <taxon>Metazoa</taxon>
        <taxon>Ecdysozoa</taxon>
        <taxon>Arthropoda</taxon>
        <taxon>Chelicerata</taxon>
        <taxon>Arachnida</taxon>
        <taxon>Araneae</taxon>
        <taxon>Araneomorphae</taxon>
        <taxon>Entelegynae</taxon>
        <taxon>Araneoidea</taxon>
        <taxon>Araneidae</taxon>
        <taxon>Araneus</taxon>
    </lineage>
</organism>
<evidence type="ECO:0008006" key="3">
    <source>
        <dbReference type="Google" id="ProtNLM"/>
    </source>
</evidence>
<accession>A0A4Y2AD65</accession>
<dbReference type="SUPFAM" id="SSF56219">
    <property type="entry name" value="DNase I-like"/>
    <property type="match status" value="1"/>
</dbReference>
<reference evidence="1 2" key="1">
    <citation type="journal article" date="2019" name="Sci. Rep.">
        <title>Orb-weaving spider Araneus ventricosus genome elucidates the spidroin gene catalogue.</title>
        <authorList>
            <person name="Kono N."/>
            <person name="Nakamura H."/>
            <person name="Ohtoshi R."/>
            <person name="Moran D.A.P."/>
            <person name="Shinohara A."/>
            <person name="Yoshida Y."/>
            <person name="Fujiwara M."/>
            <person name="Mori M."/>
            <person name="Tomita M."/>
            <person name="Arakawa K."/>
        </authorList>
    </citation>
    <scope>NUCLEOTIDE SEQUENCE [LARGE SCALE GENOMIC DNA]</scope>
</reference>
<gene>
    <name evidence="1" type="ORF">AVEN_153001_1</name>
</gene>
<proteinExistence type="predicted"/>
<sequence length="136" mass="15709">MEIDITPGNADPESIFASTAPNMLLDANRKTNHRAVELRYPYYIKELAAYKKIKALLVDGHITLNSSLFTRQNFNVLQINFGREKAAANHLHPTVVKLKMDILLVQEQYINNNQIHSMPMFQTTYQRSHKKNKNLQ</sequence>
<evidence type="ECO:0000313" key="2">
    <source>
        <dbReference type="Proteomes" id="UP000499080"/>
    </source>
</evidence>
<evidence type="ECO:0000313" key="1">
    <source>
        <dbReference type="EMBL" id="GBL77803.1"/>
    </source>
</evidence>